<dbReference type="FunFam" id="1.10.3260.10:FF:000001">
    <property type="entry name" value="DNA ligase"/>
    <property type="match status" value="1"/>
</dbReference>
<keyword evidence="4" id="KW-0132">Cell division</keyword>
<dbReference type="Gene3D" id="3.30.470.30">
    <property type="entry name" value="DNA ligase/mRNA capping enzyme"/>
    <property type="match status" value="1"/>
</dbReference>
<dbReference type="PANTHER" id="PTHR45674">
    <property type="entry name" value="DNA LIGASE 1/3 FAMILY MEMBER"/>
    <property type="match status" value="1"/>
</dbReference>
<evidence type="ECO:0000259" key="17">
    <source>
        <dbReference type="PROSITE" id="PS50160"/>
    </source>
</evidence>
<keyword evidence="8 14" id="KW-0067">ATP-binding</keyword>
<feature type="compositionally biased region" description="Low complexity" evidence="16">
    <location>
        <begin position="109"/>
        <end position="135"/>
    </location>
</feature>
<dbReference type="GO" id="GO:0071897">
    <property type="term" value="P:DNA biosynthetic process"/>
    <property type="evidence" value="ECO:0007669"/>
    <property type="project" value="InterPro"/>
</dbReference>
<dbReference type="GO" id="GO:0005739">
    <property type="term" value="C:mitochondrion"/>
    <property type="evidence" value="ECO:0007669"/>
    <property type="project" value="TreeGrafter"/>
</dbReference>
<evidence type="ECO:0000256" key="6">
    <source>
        <dbReference type="ARBA" id="ARBA00022741"/>
    </source>
</evidence>
<dbReference type="InterPro" id="IPR012310">
    <property type="entry name" value="DNA_ligase_ATP-dep_cent"/>
</dbReference>
<keyword evidence="9 14" id="KW-0233">DNA recombination</keyword>
<dbReference type="GO" id="GO:0005634">
    <property type="term" value="C:nucleus"/>
    <property type="evidence" value="ECO:0007669"/>
    <property type="project" value="UniProtKB-SubCell"/>
</dbReference>
<evidence type="ECO:0000256" key="12">
    <source>
        <dbReference type="ARBA" id="ARBA00023306"/>
    </source>
</evidence>
<dbReference type="SUPFAM" id="SSF50249">
    <property type="entry name" value="Nucleic acid-binding proteins"/>
    <property type="match status" value="1"/>
</dbReference>
<evidence type="ECO:0000256" key="3">
    <source>
        <dbReference type="ARBA" id="ARBA00022598"/>
    </source>
</evidence>
<keyword evidence="3 14" id="KW-0436">Ligase</keyword>
<feature type="compositionally biased region" description="Gly residues" evidence="16">
    <location>
        <begin position="873"/>
        <end position="884"/>
    </location>
</feature>
<keyword evidence="6 14" id="KW-0547">Nucleotide-binding</keyword>
<evidence type="ECO:0000256" key="14">
    <source>
        <dbReference type="RuleBase" id="RU000617"/>
    </source>
</evidence>
<feature type="compositionally biased region" description="Polar residues" evidence="16">
    <location>
        <begin position="61"/>
        <end position="71"/>
    </location>
</feature>
<dbReference type="EMBL" id="PUHQ01000048">
    <property type="protein sequence ID" value="KAG0659989.1"/>
    <property type="molecule type" value="Genomic_DNA"/>
</dbReference>
<name>A0A9P6W041_RHOMI</name>
<evidence type="ECO:0000313" key="18">
    <source>
        <dbReference type="EMBL" id="KAG0659989.1"/>
    </source>
</evidence>
<feature type="compositionally biased region" description="Acidic residues" evidence="16">
    <location>
        <begin position="178"/>
        <end position="192"/>
    </location>
</feature>
<dbReference type="Gene3D" id="1.10.3260.10">
    <property type="entry name" value="DNA ligase, ATP-dependent, N-terminal domain"/>
    <property type="match status" value="1"/>
</dbReference>
<dbReference type="CDD" id="cd07900">
    <property type="entry name" value="Adenylation_DNA_ligase_I_Euk"/>
    <property type="match status" value="1"/>
</dbReference>
<dbReference type="EC" id="6.5.1.1" evidence="14"/>
<dbReference type="GO" id="GO:0051301">
    <property type="term" value="P:cell division"/>
    <property type="evidence" value="ECO:0007669"/>
    <property type="project" value="UniProtKB-KW"/>
</dbReference>
<dbReference type="PROSITE" id="PS00333">
    <property type="entry name" value="DNA_LIGASE_A2"/>
    <property type="match status" value="1"/>
</dbReference>
<dbReference type="Pfam" id="PF04675">
    <property type="entry name" value="DNA_ligase_A_N"/>
    <property type="match status" value="1"/>
</dbReference>
<accession>A0A9P6W041</accession>
<evidence type="ECO:0000256" key="16">
    <source>
        <dbReference type="SAM" id="MobiDB-lite"/>
    </source>
</evidence>
<keyword evidence="7 14" id="KW-0227">DNA damage</keyword>
<feature type="region of interest" description="Disordered" evidence="16">
    <location>
        <begin position="849"/>
        <end position="890"/>
    </location>
</feature>
<comment type="caution">
    <text evidence="18">The sequence shown here is derived from an EMBL/GenBank/DDBJ whole genome shotgun (WGS) entry which is preliminary data.</text>
</comment>
<dbReference type="GO" id="GO:0006281">
    <property type="term" value="P:DNA repair"/>
    <property type="evidence" value="ECO:0007669"/>
    <property type="project" value="UniProtKB-KW"/>
</dbReference>
<sequence length="890" mass="97889">MPKDCFEREPDQSALNAYLGTRDSRPHQRSLQSLWSRATAAPPSALSPRTLSHAMPASDDAQMQSQVNETPFTKAKAAADSNKAKKRDSEPPAAAAGESPRKKLKLDSQDASAATTSTASSADAENKQPPTASSSKPPPVSSFFAPRSTKSTASTSSSSDKATSKDNGKGKGKGKPQDDEDEDEDEDGNEEGGGEKKRKTSREQRKAASESPSGLEEEGDGDGDDDEMSEEEEQEEEQEAAVKIADIFTKASSKLDKAQTSWKAGEPVPYAALTATFSKIAATTKRLEISAYLTEFLVNVIEKTPEDLLKTVYLCINRLAPEYESIELGIGESLLMKAIGESCGRTLAQVKAEYKKIGDLGEVAFNSRTRQKTLFKSKPLTVRGVFDELKKVAKTSGKDSQGRKVGIIKALLAKCEGEETKFLIRSLEGKLRIGLAEKTVLVSLAHAAVTAEHHKSEKKRSREHLASKLEQGAEIVKAVFSYDLVVPALLEQGVENLKEACLLTPGIPLKPMLAKPTKAISEVLDRFEGKQFTCEYKYDGERAQIHYLEDGSVRVFSRNSEDMTVKYPEFVTQLPKCIKEGTKSFVIDAEAVAWDTEEKRLLEFQKLSTRKRKDVKVEDVKVKVHLFAFDLLYLNGEPLLAKNLHERRVLLRKHLQPVEGEFAFAQSEDASTVDEIQLFLDKSIKDGCEGLMVKMLEGEGASYEPSRRSIHWLKLKKDYLQGVGDSFDLVVVGGDYGKGKRTNVYGAFHLACYDAESGTYQLICKIGTGFSDEALKQHYDTLKPLELAQKKAYYDVGTAKGPDVYFEPRVVWEVLAADLSLSPIYSAAKGLCGDRGISLRFPRFIRVRDDKDPESSTEPEQIAEAYRKQSIQSGGGKKGKGGGTADDDFW</sequence>
<dbReference type="PROSITE" id="PS50160">
    <property type="entry name" value="DNA_LIGASE_A3"/>
    <property type="match status" value="1"/>
</dbReference>
<dbReference type="FunFam" id="2.40.50.140:FF:000062">
    <property type="entry name" value="DNA ligase"/>
    <property type="match status" value="1"/>
</dbReference>
<feature type="region of interest" description="Disordered" evidence="16">
    <location>
        <begin position="19"/>
        <end position="240"/>
    </location>
</feature>
<comment type="subcellular location">
    <subcellularLocation>
        <location evidence="1">Nucleus</location>
    </subcellularLocation>
</comment>
<keyword evidence="11" id="KW-0539">Nucleus</keyword>
<evidence type="ECO:0000256" key="9">
    <source>
        <dbReference type="ARBA" id="ARBA00023172"/>
    </source>
</evidence>
<proteinExistence type="inferred from homology"/>
<feature type="compositionally biased region" description="Acidic residues" evidence="16">
    <location>
        <begin position="215"/>
        <end position="239"/>
    </location>
</feature>
<keyword evidence="10 14" id="KW-0234">DNA repair</keyword>
<dbReference type="Gene3D" id="3.30.1490.70">
    <property type="match status" value="1"/>
</dbReference>
<dbReference type="Proteomes" id="UP000777482">
    <property type="component" value="Unassembled WGS sequence"/>
</dbReference>
<dbReference type="PROSITE" id="PS00697">
    <property type="entry name" value="DNA_LIGASE_A1"/>
    <property type="match status" value="1"/>
</dbReference>
<dbReference type="InterPro" id="IPR012340">
    <property type="entry name" value="NA-bd_OB-fold"/>
</dbReference>
<dbReference type="InterPro" id="IPR016059">
    <property type="entry name" value="DNA_ligase_ATP-dep_CS"/>
</dbReference>
<evidence type="ECO:0000256" key="10">
    <source>
        <dbReference type="ARBA" id="ARBA00023204"/>
    </source>
</evidence>
<comment type="similarity">
    <text evidence="2 15">Belongs to the ATP-dependent DNA ligase family.</text>
</comment>
<keyword evidence="12" id="KW-0131">Cell cycle</keyword>
<keyword evidence="19" id="KW-1185">Reference proteome</keyword>
<feature type="domain" description="ATP-dependent DNA ligase family profile" evidence="17">
    <location>
        <begin position="617"/>
        <end position="754"/>
    </location>
</feature>
<dbReference type="GO" id="GO:0003677">
    <property type="term" value="F:DNA binding"/>
    <property type="evidence" value="ECO:0007669"/>
    <property type="project" value="InterPro"/>
</dbReference>
<dbReference type="InterPro" id="IPR000977">
    <property type="entry name" value="DNA_ligase_ATP-dep"/>
</dbReference>
<evidence type="ECO:0000256" key="11">
    <source>
        <dbReference type="ARBA" id="ARBA00023242"/>
    </source>
</evidence>
<dbReference type="GO" id="GO:0006310">
    <property type="term" value="P:DNA recombination"/>
    <property type="evidence" value="ECO:0007669"/>
    <property type="project" value="UniProtKB-KW"/>
</dbReference>
<dbReference type="GO" id="GO:1903461">
    <property type="term" value="P:Okazaki fragment processing involved in mitotic DNA replication"/>
    <property type="evidence" value="ECO:0007669"/>
    <property type="project" value="TreeGrafter"/>
</dbReference>
<dbReference type="InterPro" id="IPR012308">
    <property type="entry name" value="DNA_ligase_ATP-dep_N"/>
</dbReference>
<dbReference type="CDD" id="cd07969">
    <property type="entry name" value="OBF_DNA_ligase_I"/>
    <property type="match status" value="1"/>
</dbReference>
<evidence type="ECO:0000256" key="5">
    <source>
        <dbReference type="ARBA" id="ARBA00022705"/>
    </source>
</evidence>
<reference evidence="18 19" key="1">
    <citation type="submission" date="2020-11" db="EMBL/GenBank/DDBJ databases">
        <title>Kefir isolates.</title>
        <authorList>
            <person name="Marcisauskas S."/>
            <person name="Kim Y."/>
            <person name="Blasche S."/>
        </authorList>
    </citation>
    <scope>NUCLEOTIDE SEQUENCE [LARGE SCALE GENOMIC DNA]</scope>
    <source>
        <strain evidence="18 19">KR</strain>
    </source>
</reference>
<evidence type="ECO:0000256" key="13">
    <source>
        <dbReference type="ARBA" id="ARBA00034003"/>
    </source>
</evidence>
<dbReference type="GO" id="GO:0003910">
    <property type="term" value="F:DNA ligase (ATP) activity"/>
    <property type="evidence" value="ECO:0007669"/>
    <property type="project" value="UniProtKB-EC"/>
</dbReference>
<evidence type="ECO:0000256" key="8">
    <source>
        <dbReference type="ARBA" id="ARBA00022840"/>
    </source>
</evidence>
<keyword evidence="5" id="KW-0235">DNA replication</keyword>
<dbReference type="SUPFAM" id="SSF56091">
    <property type="entry name" value="DNA ligase/mRNA capping enzyme, catalytic domain"/>
    <property type="match status" value="1"/>
</dbReference>
<feature type="compositionally biased region" description="Basic and acidic residues" evidence="16">
    <location>
        <begin position="99"/>
        <end position="108"/>
    </location>
</feature>
<organism evidence="18 19">
    <name type="scientific">Rhodotorula mucilaginosa</name>
    <name type="common">Yeast</name>
    <name type="synonym">Rhodotorula rubra</name>
    <dbReference type="NCBI Taxonomy" id="5537"/>
    <lineage>
        <taxon>Eukaryota</taxon>
        <taxon>Fungi</taxon>
        <taxon>Dikarya</taxon>
        <taxon>Basidiomycota</taxon>
        <taxon>Pucciniomycotina</taxon>
        <taxon>Microbotryomycetes</taxon>
        <taxon>Sporidiobolales</taxon>
        <taxon>Sporidiobolaceae</taxon>
        <taxon>Rhodotorula</taxon>
    </lineage>
</organism>
<evidence type="ECO:0000256" key="4">
    <source>
        <dbReference type="ARBA" id="ARBA00022618"/>
    </source>
</evidence>
<dbReference type="GO" id="GO:0005524">
    <property type="term" value="F:ATP binding"/>
    <property type="evidence" value="ECO:0007669"/>
    <property type="project" value="UniProtKB-KW"/>
</dbReference>
<dbReference type="OrthoDB" id="206088at2759"/>
<evidence type="ECO:0000313" key="19">
    <source>
        <dbReference type="Proteomes" id="UP000777482"/>
    </source>
</evidence>
<gene>
    <name evidence="18" type="ORF">C6P46_004790</name>
</gene>
<dbReference type="Pfam" id="PF04679">
    <property type="entry name" value="DNA_ligase_A_C"/>
    <property type="match status" value="1"/>
</dbReference>
<dbReference type="FunFam" id="3.30.470.30:FF:000016">
    <property type="entry name" value="DNA ligase"/>
    <property type="match status" value="1"/>
</dbReference>
<evidence type="ECO:0000256" key="2">
    <source>
        <dbReference type="ARBA" id="ARBA00007572"/>
    </source>
</evidence>
<dbReference type="SUPFAM" id="SSF117018">
    <property type="entry name" value="ATP-dependent DNA ligase DNA-binding domain"/>
    <property type="match status" value="1"/>
</dbReference>
<dbReference type="NCBIfam" id="TIGR00574">
    <property type="entry name" value="dnl1"/>
    <property type="match status" value="1"/>
</dbReference>
<dbReference type="InterPro" id="IPR012309">
    <property type="entry name" value="DNA_ligase_ATP-dep_C"/>
</dbReference>
<dbReference type="Gene3D" id="2.40.50.140">
    <property type="entry name" value="Nucleic acid-binding proteins"/>
    <property type="match status" value="1"/>
</dbReference>
<dbReference type="PANTHER" id="PTHR45674:SF4">
    <property type="entry name" value="DNA LIGASE 1"/>
    <property type="match status" value="1"/>
</dbReference>
<dbReference type="InterPro" id="IPR036599">
    <property type="entry name" value="DNA_ligase_N_sf"/>
</dbReference>
<protein>
    <recommendedName>
        <fullName evidence="14">DNA ligase</fullName>
        <ecNumber evidence="14">6.5.1.1</ecNumber>
    </recommendedName>
</protein>
<dbReference type="InterPro" id="IPR050191">
    <property type="entry name" value="ATP-dep_DNA_ligase"/>
</dbReference>
<evidence type="ECO:0000256" key="15">
    <source>
        <dbReference type="RuleBase" id="RU004196"/>
    </source>
</evidence>
<dbReference type="AlphaFoldDB" id="A0A9P6W041"/>
<dbReference type="Pfam" id="PF01068">
    <property type="entry name" value="DNA_ligase_A_M"/>
    <property type="match status" value="1"/>
</dbReference>
<feature type="compositionally biased region" description="Low complexity" evidence="16">
    <location>
        <begin position="148"/>
        <end position="161"/>
    </location>
</feature>
<evidence type="ECO:0000256" key="1">
    <source>
        <dbReference type="ARBA" id="ARBA00004123"/>
    </source>
</evidence>
<evidence type="ECO:0000256" key="7">
    <source>
        <dbReference type="ARBA" id="ARBA00022763"/>
    </source>
</evidence>
<comment type="catalytic activity">
    <reaction evidence="13 14">
        <text>ATP + (deoxyribonucleotide)n-3'-hydroxyl + 5'-phospho-(deoxyribonucleotide)m = (deoxyribonucleotide)n+m + AMP + diphosphate.</text>
        <dbReference type="EC" id="6.5.1.1"/>
    </reaction>
</comment>